<dbReference type="GO" id="GO:0015385">
    <property type="term" value="F:sodium:proton antiporter activity"/>
    <property type="evidence" value="ECO:0000318"/>
    <property type="project" value="GO_Central"/>
</dbReference>
<protein>
    <recommendedName>
        <fullName evidence="9">Sodium/hydrogen exchanger</fullName>
    </recommendedName>
</protein>
<feature type="non-terminal residue" evidence="12">
    <location>
        <position position="484"/>
    </location>
</feature>
<keyword evidence="2 9" id="KW-0813">Transport</keyword>
<feature type="transmembrane region" description="Helical" evidence="10">
    <location>
        <begin position="318"/>
        <end position="338"/>
    </location>
</feature>
<dbReference type="GO" id="GO:0071805">
    <property type="term" value="P:potassium ion transmembrane transport"/>
    <property type="evidence" value="ECO:0000318"/>
    <property type="project" value="GO_Central"/>
</dbReference>
<dbReference type="PANTHER" id="PTHR10110">
    <property type="entry name" value="SODIUM/HYDROGEN EXCHANGER"/>
    <property type="match status" value="1"/>
</dbReference>
<feature type="transmembrane region" description="Helical" evidence="10">
    <location>
        <begin position="56"/>
        <end position="75"/>
    </location>
</feature>
<keyword evidence="6 9" id="KW-0406">Ion transport</keyword>
<evidence type="ECO:0000256" key="7">
    <source>
        <dbReference type="ARBA" id="ARBA00023136"/>
    </source>
</evidence>
<reference evidence="12 13" key="1">
    <citation type="journal article" date="2007" name="Science">
        <title>Sea anemone genome reveals ancestral eumetazoan gene repertoire and genomic organization.</title>
        <authorList>
            <person name="Putnam N.H."/>
            <person name="Srivastava M."/>
            <person name="Hellsten U."/>
            <person name="Dirks B."/>
            <person name="Chapman J."/>
            <person name="Salamov A."/>
            <person name="Terry A."/>
            <person name="Shapiro H."/>
            <person name="Lindquist E."/>
            <person name="Kapitonov V.V."/>
            <person name="Jurka J."/>
            <person name="Genikhovich G."/>
            <person name="Grigoriev I.V."/>
            <person name="Lucas S.M."/>
            <person name="Steele R.E."/>
            <person name="Finnerty J.R."/>
            <person name="Technau U."/>
            <person name="Martindale M.Q."/>
            <person name="Rokhsar D.S."/>
        </authorList>
    </citation>
    <scope>NUCLEOTIDE SEQUENCE [LARGE SCALE GENOMIC DNA]</scope>
    <source>
        <strain evidence="13">CH2 X CH6</strain>
    </source>
</reference>
<feature type="transmembrane region" description="Helical" evidence="10">
    <location>
        <begin position="411"/>
        <end position="430"/>
    </location>
</feature>
<feature type="transmembrane region" description="Helical" evidence="10">
    <location>
        <begin position="116"/>
        <end position="137"/>
    </location>
</feature>
<feature type="transmembrane region" description="Helical" evidence="10">
    <location>
        <begin position="227"/>
        <end position="249"/>
    </location>
</feature>
<comment type="similarity">
    <text evidence="9">Belongs to the monovalent cation:proton antiporter 1 (CPA1) transporter (TC 2.A.36) family.</text>
</comment>
<feature type="transmembrane region" description="Helical" evidence="10">
    <location>
        <begin position="87"/>
        <end position="104"/>
    </location>
</feature>
<evidence type="ECO:0000256" key="6">
    <source>
        <dbReference type="ARBA" id="ARBA00023065"/>
    </source>
</evidence>
<dbReference type="InterPro" id="IPR018422">
    <property type="entry name" value="Cation/H_exchanger_CPA1"/>
</dbReference>
<dbReference type="eggNOG" id="KOG1966">
    <property type="taxonomic scope" value="Eukaryota"/>
</dbReference>
<dbReference type="Pfam" id="PF00999">
    <property type="entry name" value="Na_H_Exchanger"/>
    <property type="match status" value="1"/>
</dbReference>
<feature type="transmembrane region" description="Helical" evidence="10">
    <location>
        <begin position="183"/>
        <end position="207"/>
    </location>
</feature>
<keyword evidence="7 10" id="KW-0472">Membrane</keyword>
<dbReference type="Proteomes" id="UP000001593">
    <property type="component" value="Unassembled WGS sequence"/>
</dbReference>
<evidence type="ECO:0000256" key="3">
    <source>
        <dbReference type="ARBA" id="ARBA00022692"/>
    </source>
</evidence>
<dbReference type="PANTHER" id="PTHR10110:SF98">
    <property type="entry name" value="SODIUM_HYDROGEN EXCHANGER"/>
    <property type="match status" value="1"/>
</dbReference>
<evidence type="ECO:0000256" key="5">
    <source>
        <dbReference type="ARBA" id="ARBA00023053"/>
    </source>
</evidence>
<dbReference type="PRINTS" id="PR01084">
    <property type="entry name" value="NAHEXCHNGR"/>
</dbReference>
<evidence type="ECO:0000313" key="13">
    <source>
        <dbReference type="Proteomes" id="UP000001593"/>
    </source>
</evidence>
<sequence>NTSHDKAHDIPSFNVATFDFNHVAGPFTIMLWILIASFAKLGFHLSFMLESVFPESSLVIILGVIFGGIIRLSGLTTEDVPFFSSDIFFLFMLPPIVLEAGYFLQDRAFFDNIGTILLFAVVGTLFNAFTVGGLLFHFPGFTLYGVSHIIGIPLMHYLVFGVLISAVDPVAVLAVFEEVNVNVMLYIIVFGESLLNDAVTVVLYHLFEKLSEMDEVTHKEILLGFANFLVVSLGGTLMGVLWGFFTAFVTKYTDHVRVIEPIFVFIMSYMAYLCAEMFHLSGILSIVTCAIVMKPYVEMNISRKSHTTIKYFMKMLSSCSETLIFLFLGIALVTYDHVWSTELVFLTLLFISVYRAIGVVFLTYLANRFGRLNKLSGVDQFIMCYGGIRGAVSFSLAILLNPKHFPDKGMLVTTTIVVVIFTIFVQGTTIKPIVKALNVKLQEHKKPSMYKELNDKFLEHLVAGIEEVSGFRGHGYYWVSLSYY</sequence>
<dbReference type="InParanoid" id="A7SQC1"/>
<evidence type="ECO:0000259" key="11">
    <source>
        <dbReference type="Pfam" id="PF00999"/>
    </source>
</evidence>
<feature type="transmembrane region" description="Helical" evidence="10">
    <location>
        <begin position="29"/>
        <end position="49"/>
    </location>
</feature>
<dbReference type="GO" id="GO:0098719">
    <property type="term" value="P:sodium ion import across plasma membrane"/>
    <property type="evidence" value="ECO:0000318"/>
    <property type="project" value="GO_Central"/>
</dbReference>
<feature type="domain" description="Cation/H+ exchanger transmembrane" evidence="11">
    <location>
        <begin position="33"/>
        <end position="435"/>
    </location>
</feature>
<dbReference type="InterPro" id="IPR006153">
    <property type="entry name" value="Cation/H_exchanger_TM"/>
</dbReference>
<proteinExistence type="inferred from homology"/>
<organism evidence="12 13">
    <name type="scientific">Nematostella vectensis</name>
    <name type="common">Starlet sea anemone</name>
    <dbReference type="NCBI Taxonomy" id="45351"/>
    <lineage>
        <taxon>Eukaryota</taxon>
        <taxon>Metazoa</taxon>
        <taxon>Cnidaria</taxon>
        <taxon>Anthozoa</taxon>
        <taxon>Hexacorallia</taxon>
        <taxon>Actiniaria</taxon>
        <taxon>Edwardsiidae</taxon>
        <taxon>Nematostella</taxon>
    </lineage>
</organism>
<evidence type="ECO:0000256" key="2">
    <source>
        <dbReference type="ARBA" id="ARBA00022448"/>
    </source>
</evidence>
<dbReference type="HOGENOM" id="CLU_005912_4_2_1"/>
<gene>
    <name evidence="12" type="ORF">NEMVEDRAFT_v1g127372</name>
</gene>
<dbReference type="NCBIfam" id="TIGR00840">
    <property type="entry name" value="b_cpa1"/>
    <property type="match status" value="1"/>
</dbReference>
<dbReference type="AlphaFoldDB" id="A7SQC1"/>
<keyword evidence="4 10" id="KW-1133">Transmembrane helix</keyword>
<dbReference type="PhylomeDB" id="A7SQC1"/>
<name>A7SQC1_NEMVE</name>
<dbReference type="GO" id="GO:0005886">
    <property type="term" value="C:plasma membrane"/>
    <property type="evidence" value="ECO:0000318"/>
    <property type="project" value="GO_Central"/>
</dbReference>
<accession>A7SQC1</accession>
<feature type="transmembrane region" description="Helical" evidence="10">
    <location>
        <begin position="278"/>
        <end position="297"/>
    </location>
</feature>
<keyword evidence="9" id="KW-0050">Antiport</keyword>
<keyword evidence="5" id="KW-0915">Sodium</keyword>
<dbReference type="EMBL" id="DS469743">
    <property type="protein sequence ID" value="EDO34103.1"/>
    <property type="molecule type" value="Genomic_DNA"/>
</dbReference>
<feature type="transmembrane region" description="Helical" evidence="10">
    <location>
        <begin position="378"/>
        <end position="399"/>
    </location>
</feature>
<evidence type="ECO:0000256" key="9">
    <source>
        <dbReference type="RuleBase" id="RU003722"/>
    </source>
</evidence>
<dbReference type="STRING" id="45351.A7SQC1"/>
<dbReference type="GO" id="GO:0051453">
    <property type="term" value="P:regulation of intracellular pH"/>
    <property type="evidence" value="ECO:0000318"/>
    <property type="project" value="GO_Central"/>
</dbReference>
<comment type="subcellular location">
    <subcellularLocation>
        <location evidence="1">Membrane</location>
        <topology evidence="1">Multi-pass membrane protein</topology>
    </subcellularLocation>
</comment>
<dbReference type="OMA" id="ATPPFWA"/>
<evidence type="ECO:0000256" key="4">
    <source>
        <dbReference type="ARBA" id="ARBA00022989"/>
    </source>
</evidence>
<keyword evidence="3 9" id="KW-0812">Transmembrane</keyword>
<dbReference type="Gene3D" id="6.10.140.1330">
    <property type="match status" value="1"/>
</dbReference>
<evidence type="ECO:0000313" key="12">
    <source>
        <dbReference type="EMBL" id="EDO34103.1"/>
    </source>
</evidence>
<evidence type="ECO:0000256" key="8">
    <source>
        <dbReference type="ARBA" id="ARBA00023201"/>
    </source>
</evidence>
<keyword evidence="13" id="KW-1185">Reference proteome</keyword>
<dbReference type="GO" id="GO:0015386">
    <property type="term" value="F:potassium:proton antiporter activity"/>
    <property type="evidence" value="ECO:0000318"/>
    <property type="project" value="GO_Central"/>
</dbReference>
<evidence type="ECO:0000256" key="10">
    <source>
        <dbReference type="SAM" id="Phobius"/>
    </source>
</evidence>
<keyword evidence="8 9" id="KW-0739">Sodium transport</keyword>
<feature type="transmembrane region" description="Helical" evidence="10">
    <location>
        <begin position="344"/>
        <end position="366"/>
    </location>
</feature>
<evidence type="ECO:0000256" key="1">
    <source>
        <dbReference type="ARBA" id="ARBA00004141"/>
    </source>
</evidence>
<dbReference type="InterPro" id="IPR004709">
    <property type="entry name" value="NaH_exchanger"/>
</dbReference>